<dbReference type="STRING" id="135651.G0M6I2"/>
<dbReference type="PANTHER" id="PTHR47250">
    <property type="entry name" value="HISTONE-LYSINE N-METHYLTRANSFERASE SET-6"/>
    <property type="match status" value="1"/>
</dbReference>
<name>G0M6I2_CAEBE</name>
<feature type="compositionally biased region" description="Polar residues" evidence="1">
    <location>
        <begin position="267"/>
        <end position="276"/>
    </location>
</feature>
<dbReference type="SUPFAM" id="SSF82199">
    <property type="entry name" value="SET domain"/>
    <property type="match status" value="1"/>
</dbReference>
<evidence type="ECO:0008006" key="4">
    <source>
        <dbReference type="Google" id="ProtNLM"/>
    </source>
</evidence>
<gene>
    <name evidence="2" type="ORF">CAEBREN_18235</name>
</gene>
<reference evidence="3" key="1">
    <citation type="submission" date="2011-07" db="EMBL/GenBank/DDBJ databases">
        <authorList>
            <consortium name="Caenorhabditis brenneri Sequencing and Analysis Consortium"/>
            <person name="Wilson R.K."/>
        </authorList>
    </citation>
    <scope>NUCLEOTIDE SEQUENCE [LARGE SCALE GENOMIC DNA]</scope>
    <source>
        <strain evidence="3">PB2801</strain>
    </source>
</reference>
<dbReference type="Proteomes" id="UP000008068">
    <property type="component" value="Unassembled WGS sequence"/>
</dbReference>
<dbReference type="HOGENOM" id="CLU_638151_0_0_1"/>
<feature type="compositionally biased region" description="Basic residues" evidence="1">
    <location>
        <begin position="257"/>
        <end position="266"/>
    </location>
</feature>
<sequence length="430" mass="48463">MSHTKGKLRRCATKNCEPKLVSLLDDQEKNKPENFPPTSRYQNISRNVENPVIFALVKRSLDQAKLKKNQVCCNCKNCFTNVNCKCRKAALEMERMFGSKPILRDTPLELSDDVDAEFDNNFRFVCGENCNCNKSCKLRALDHINDCFVARFEVIRFSEEMGFCLISKKAIKKGFPVIEFTGEFCSYKMAEQDDHRRYCLALIDEEEADFKLVKFIQKLDNIDPGFKKVLMYKKETFNRKCLCTKCVAERALRLSRRNAAKNRKRTQSAVQTPSKKSSLRPCTEAEEKKKIGELMQIELPIGRLTRSKLSTIQTSTRRTRNSARVAANSARVSGASADRSSRQTVTASVKRVVAIKTIPSQQASAPTSSDTSAAAGSSRQTRSNTARVDAPVSTQGVSVRRMTTRSSGRVLPSRTVASAFMRQNRHVSTF</sequence>
<feature type="region of interest" description="Disordered" evidence="1">
    <location>
        <begin position="360"/>
        <end position="410"/>
    </location>
</feature>
<proteinExistence type="predicted"/>
<dbReference type="InParanoid" id="G0M6I2"/>
<dbReference type="PANTHER" id="PTHR47250:SF1">
    <property type="entry name" value="SET DOMAIN-CONTAINING PROTEIN"/>
    <property type="match status" value="1"/>
</dbReference>
<dbReference type="AlphaFoldDB" id="G0M6I2"/>
<evidence type="ECO:0000313" key="2">
    <source>
        <dbReference type="EMBL" id="EGT30631.1"/>
    </source>
</evidence>
<dbReference type="eggNOG" id="KOG1082">
    <property type="taxonomic scope" value="Eukaryota"/>
</dbReference>
<protein>
    <recommendedName>
        <fullName evidence="4">SET domain-containing protein</fullName>
    </recommendedName>
</protein>
<feature type="compositionally biased region" description="Polar residues" evidence="1">
    <location>
        <begin position="379"/>
        <end position="397"/>
    </location>
</feature>
<keyword evidence="3" id="KW-1185">Reference proteome</keyword>
<feature type="compositionally biased region" description="Low complexity" evidence="1">
    <location>
        <begin position="360"/>
        <end position="378"/>
    </location>
</feature>
<evidence type="ECO:0000313" key="3">
    <source>
        <dbReference type="Proteomes" id="UP000008068"/>
    </source>
</evidence>
<feature type="region of interest" description="Disordered" evidence="1">
    <location>
        <begin position="257"/>
        <end position="285"/>
    </location>
</feature>
<feature type="region of interest" description="Disordered" evidence="1">
    <location>
        <begin position="309"/>
        <end position="343"/>
    </location>
</feature>
<dbReference type="Gene3D" id="2.170.270.10">
    <property type="entry name" value="SET domain"/>
    <property type="match status" value="1"/>
</dbReference>
<dbReference type="EMBL" id="GL379786">
    <property type="protein sequence ID" value="EGT30631.1"/>
    <property type="molecule type" value="Genomic_DNA"/>
</dbReference>
<feature type="compositionally biased region" description="Low complexity" evidence="1">
    <location>
        <begin position="322"/>
        <end position="337"/>
    </location>
</feature>
<dbReference type="InterPro" id="IPR053105">
    <property type="entry name" value="Class_V-like_SAM-MTase"/>
</dbReference>
<accession>G0M6I2</accession>
<evidence type="ECO:0000256" key="1">
    <source>
        <dbReference type="SAM" id="MobiDB-lite"/>
    </source>
</evidence>
<organism evidence="3">
    <name type="scientific">Caenorhabditis brenneri</name>
    <name type="common">Nematode worm</name>
    <dbReference type="NCBI Taxonomy" id="135651"/>
    <lineage>
        <taxon>Eukaryota</taxon>
        <taxon>Metazoa</taxon>
        <taxon>Ecdysozoa</taxon>
        <taxon>Nematoda</taxon>
        <taxon>Chromadorea</taxon>
        <taxon>Rhabditida</taxon>
        <taxon>Rhabditina</taxon>
        <taxon>Rhabditomorpha</taxon>
        <taxon>Rhabditoidea</taxon>
        <taxon>Rhabditidae</taxon>
        <taxon>Peloderinae</taxon>
        <taxon>Caenorhabditis</taxon>
    </lineage>
</organism>
<dbReference type="InterPro" id="IPR046341">
    <property type="entry name" value="SET_dom_sf"/>
</dbReference>